<dbReference type="RefSeq" id="WP_000639307.1">
    <property type="nucleotide sequence ID" value="NZ_BLCK01000448.1"/>
</dbReference>
<evidence type="ECO:0000313" key="6">
    <source>
        <dbReference type="EMBL" id="EFM7862094.1"/>
    </source>
</evidence>
<feature type="domain" description="OmpR/PhoB-type" evidence="5">
    <location>
        <begin position="1"/>
        <end position="106"/>
    </location>
</feature>
<dbReference type="EMBL" id="AATLXB010000045">
    <property type="protein sequence ID" value="EFM7862094.1"/>
    <property type="molecule type" value="Genomic_DNA"/>
</dbReference>
<proteinExistence type="predicted"/>
<evidence type="ECO:0000313" key="8">
    <source>
        <dbReference type="Proteomes" id="UP000255164"/>
    </source>
</evidence>
<evidence type="ECO:0000256" key="4">
    <source>
        <dbReference type="SAM" id="Phobius"/>
    </source>
</evidence>
<dbReference type="AlphaFoldDB" id="A0A2S8JUC4"/>
<dbReference type="InterPro" id="IPR016032">
    <property type="entry name" value="Sig_transdc_resp-reg_C-effctor"/>
</dbReference>
<evidence type="ECO:0000256" key="3">
    <source>
        <dbReference type="SAM" id="MobiDB-lite"/>
    </source>
</evidence>
<dbReference type="Proteomes" id="UP000255164">
    <property type="component" value="Unassembled WGS sequence"/>
</dbReference>
<dbReference type="InterPro" id="IPR001867">
    <property type="entry name" value="OmpR/PhoB-type_DNA-bd"/>
</dbReference>
<feature type="compositionally biased region" description="Acidic residues" evidence="3">
    <location>
        <begin position="121"/>
        <end position="130"/>
    </location>
</feature>
<dbReference type="Gene3D" id="1.10.10.10">
    <property type="entry name" value="Winged helix-like DNA-binding domain superfamily/Winged helix DNA-binding domain"/>
    <property type="match status" value="1"/>
</dbReference>
<evidence type="ECO:0000259" key="5">
    <source>
        <dbReference type="PROSITE" id="PS51755"/>
    </source>
</evidence>
<gene>
    <name evidence="6" type="ORF">B6R15_003381</name>
    <name evidence="7" type="ORF">NCTC10082_00823</name>
</gene>
<dbReference type="SMART" id="SM00862">
    <property type="entry name" value="Trans_reg_C"/>
    <property type="match status" value="1"/>
</dbReference>
<dbReference type="EMBL" id="UFZA01000001">
    <property type="protein sequence ID" value="STE02524.1"/>
    <property type="molecule type" value="Genomic_DNA"/>
</dbReference>
<dbReference type="Pfam" id="PF00486">
    <property type="entry name" value="Trans_reg_C"/>
    <property type="match status" value="1"/>
</dbReference>
<dbReference type="GO" id="GO:0000160">
    <property type="term" value="P:phosphorelay signal transduction system"/>
    <property type="evidence" value="ECO:0007669"/>
    <property type="project" value="InterPro"/>
</dbReference>
<organism evidence="6 9">
    <name type="scientific">Escherichia coli</name>
    <dbReference type="NCBI Taxonomy" id="562"/>
    <lineage>
        <taxon>Bacteria</taxon>
        <taxon>Pseudomonadati</taxon>
        <taxon>Pseudomonadota</taxon>
        <taxon>Gammaproteobacteria</taxon>
        <taxon>Enterobacterales</taxon>
        <taxon>Enterobacteriaceae</taxon>
        <taxon>Escherichia</taxon>
    </lineage>
</organism>
<feature type="region of interest" description="Disordered" evidence="3">
    <location>
        <begin position="116"/>
        <end position="136"/>
    </location>
</feature>
<evidence type="ECO:0000313" key="7">
    <source>
        <dbReference type="EMBL" id="STE02524.1"/>
    </source>
</evidence>
<reference evidence="6 9" key="2">
    <citation type="submission" date="2018-08" db="EMBL/GenBank/DDBJ databases">
        <authorList>
            <consortium name="GenomeTrakr network: Whole genome sequencing for foodborne pathogen traceback"/>
        </authorList>
    </citation>
    <scope>NUCLEOTIDE SEQUENCE [LARGE SCALE GENOMIC DNA]</scope>
    <source>
        <strain evidence="6 9">NC_STEC194</strain>
    </source>
</reference>
<dbReference type="CDD" id="cd00383">
    <property type="entry name" value="trans_reg_C"/>
    <property type="match status" value="1"/>
</dbReference>
<evidence type="ECO:0000256" key="2">
    <source>
        <dbReference type="PROSITE-ProRule" id="PRU01091"/>
    </source>
</evidence>
<feature type="DNA-binding region" description="OmpR/PhoB-type" evidence="2">
    <location>
        <begin position="1"/>
        <end position="106"/>
    </location>
</feature>
<dbReference type="GO" id="GO:0003677">
    <property type="term" value="F:DNA binding"/>
    <property type="evidence" value="ECO:0007669"/>
    <property type="project" value="UniProtKB-UniRule"/>
</dbReference>
<dbReference type="SUPFAM" id="SSF46894">
    <property type="entry name" value="C-terminal effector domain of the bipartite response regulators"/>
    <property type="match status" value="1"/>
</dbReference>
<evidence type="ECO:0000313" key="9">
    <source>
        <dbReference type="Proteomes" id="UP000587626"/>
    </source>
</evidence>
<keyword evidence="4" id="KW-0812">Transmembrane</keyword>
<evidence type="ECO:0000256" key="1">
    <source>
        <dbReference type="ARBA" id="ARBA00023125"/>
    </source>
</evidence>
<dbReference type="GO" id="GO:0006355">
    <property type="term" value="P:regulation of DNA-templated transcription"/>
    <property type="evidence" value="ECO:0007669"/>
    <property type="project" value="InterPro"/>
</dbReference>
<sequence>MIYIINDEVRFNSSSNKLTSLLTSEEVILTYPAGKCLKLLLDNAYSVVSHNQFFEKVWSDSSAEVATNTLYQNISMIRRSFREISSATIFNDVIRTVPRKGFKINEEINITVLDNNHNENESVESEESEENGTHTENINKNHVAKGIFTTKNTLLIVCFFAAWGIVYISSYFFDMAFQSKSHTIKKIDAFSNYAQYPTQEGCSYFYDNKYFNSVDMLSPIIEKLQKMEVNCKIHPYIYIATNDSMSGFYAFTCSQMLNSESPNNCNSLYYKAE</sequence>
<reference evidence="7 8" key="1">
    <citation type="submission" date="2018-06" db="EMBL/GenBank/DDBJ databases">
        <authorList>
            <consortium name="Pathogen Informatics"/>
            <person name="Doyle S."/>
        </authorList>
    </citation>
    <scope>NUCLEOTIDE SEQUENCE [LARGE SCALE GENOMIC DNA]</scope>
    <source>
        <strain evidence="7 8">NCTC10082</strain>
    </source>
</reference>
<dbReference type="Proteomes" id="UP000587626">
    <property type="component" value="Unassembled WGS sequence"/>
</dbReference>
<feature type="transmembrane region" description="Helical" evidence="4">
    <location>
        <begin position="154"/>
        <end position="173"/>
    </location>
</feature>
<accession>A0A2S8JUC4</accession>
<keyword evidence="1 2" id="KW-0238">DNA-binding</keyword>
<keyword evidence="4" id="KW-0472">Membrane</keyword>
<dbReference type="PROSITE" id="PS51755">
    <property type="entry name" value="OMPR_PHOB"/>
    <property type="match status" value="1"/>
</dbReference>
<name>A0A2S8JUC4_ECOLX</name>
<keyword evidence="4" id="KW-1133">Transmembrane helix</keyword>
<protein>
    <submittedName>
        <fullName evidence="6">Transcriptional regulator</fullName>
    </submittedName>
</protein>
<dbReference type="InterPro" id="IPR036388">
    <property type="entry name" value="WH-like_DNA-bd_sf"/>
</dbReference>